<keyword evidence="7" id="KW-0472">Membrane</keyword>
<dbReference type="GO" id="GO:0007264">
    <property type="term" value="P:small GTPase-mediated signal transduction"/>
    <property type="evidence" value="ECO:0007669"/>
    <property type="project" value="InterPro"/>
</dbReference>
<dbReference type="CDD" id="cd18299">
    <property type="entry name" value="BTB1_POZ_RhoBTB"/>
    <property type="match status" value="1"/>
</dbReference>
<dbReference type="CDD" id="cd18499">
    <property type="entry name" value="BACK_RHOBTB"/>
    <property type="match status" value="1"/>
</dbReference>
<dbReference type="CDD" id="cd00157">
    <property type="entry name" value="Rho"/>
    <property type="match status" value="1"/>
</dbReference>
<dbReference type="Proteomes" id="UP000749559">
    <property type="component" value="Unassembled WGS sequence"/>
</dbReference>
<dbReference type="SMART" id="SM00176">
    <property type="entry name" value="RAN"/>
    <property type="match status" value="1"/>
</dbReference>
<dbReference type="SUPFAM" id="SSF52540">
    <property type="entry name" value="P-loop containing nucleoside triphosphate hydrolases"/>
    <property type="match status" value="1"/>
</dbReference>
<keyword evidence="6" id="KW-0342">GTP-binding</keyword>
<dbReference type="PANTHER" id="PTHR24072">
    <property type="entry name" value="RHO FAMILY GTPASE"/>
    <property type="match status" value="1"/>
</dbReference>
<organism evidence="10 11">
    <name type="scientific">Owenia fusiformis</name>
    <name type="common">Polychaete worm</name>
    <dbReference type="NCBI Taxonomy" id="6347"/>
    <lineage>
        <taxon>Eukaryota</taxon>
        <taxon>Metazoa</taxon>
        <taxon>Spiralia</taxon>
        <taxon>Lophotrochozoa</taxon>
        <taxon>Annelida</taxon>
        <taxon>Polychaeta</taxon>
        <taxon>Sedentaria</taxon>
        <taxon>Canalipalpata</taxon>
        <taxon>Sabellida</taxon>
        <taxon>Oweniida</taxon>
        <taxon>Oweniidae</taxon>
        <taxon>Owenia</taxon>
    </lineage>
</organism>
<dbReference type="SMART" id="SM00225">
    <property type="entry name" value="BTB"/>
    <property type="match status" value="2"/>
</dbReference>
<dbReference type="Gene3D" id="3.40.50.300">
    <property type="entry name" value="P-loop containing nucleotide triphosphate hydrolases"/>
    <property type="match status" value="1"/>
</dbReference>
<dbReference type="InterPro" id="IPR011333">
    <property type="entry name" value="SKP1/BTB/POZ_sf"/>
</dbReference>
<dbReference type="FunFam" id="3.40.50.300:FF:000983">
    <property type="entry name" value="Rho family GTPase"/>
    <property type="match status" value="1"/>
</dbReference>
<evidence type="ECO:0000313" key="10">
    <source>
        <dbReference type="EMBL" id="CAH1773133.1"/>
    </source>
</evidence>
<keyword evidence="5" id="KW-0547">Nucleotide-binding</keyword>
<dbReference type="NCBIfam" id="TIGR00231">
    <property type="entry name" value="small_GTP"/>
    <property type="match status" value="1"/>
</dbReference>
<evidence type="ECO:0000256" key="4">
    <source>
        <dbReference type="ARBA" id="ARBA00022481"/>
    </source>
</evidence>
<evidence type="ECO:0000256" key="2">
    <source>
        <dbReference type="ARBA" id="ARBA00010142"/>
    </source>
</evidence>
<gene>
    <name evidence="10" type="ORF">OFUS_LOCUS775</name>
</gene>
<dbReference type="EMBL" id="CAIIXF020000001">
    <property type="protein sequence ID" value="CAH1773133.1"/>
    <property type="molecule type" value="Genomic_DNA"/>
</dbReference>
<dbReference type="InterPro" id="IPR005225">
    <property type="entry name" value="Small_GTP-bd"/>
</dbReference>
<evidence type="ECO:0000313" key="11">
    <source>
        <dbReference type="Proteomes" id="UP000749559"/>
    </source>
</evidence>
<dbReference type="InterPro" id="IPR001806">
    <property type="entry name" value="Small_GTPase"/>
</dbReference>
<evidence type="ECO:0000256" key="5">
    <source>
        <dbReference type="ARBA" id="ARBA00022741"/>
    </source>
</evidence>
<protein>
    <submittedName>
        <fullName evidence="10">Uncharacterized protein</fullName>
    </submittedName>
</protein>
<dbReference type="Pfam" id="PF00651">
    <property type="entry name" value="BTB"/>
    <property type="match status" value="2"/>
</dbReference>
<dbReference type="AlphaFoldDB" id="A0A8J1XZW2"/>
<keyword evidence="8" id="KW-0449">Lipoprotein</keyword>
<dbReference type="PROSITE" id="PS51421">
    <property type="entry name" value="RAS"/>
    <property type="match status" value="1"/>
</dbReference>
<dbReference type="InterPro" id="IPR003578">
    <property type="entry name" value="Small_GTPase_Rho"/>
</dbReference>
<dbReference type="SMART" id="SM00174">
    <property type="entry name" value="RHO"/>
    <property type="match status" value="1"/>
</dbReference>
<dbReference type="FunFam" id="3.30.710.10:FF:000202">
    <property type="entry name" value="Predicted protein"/>
    <property type="match status" value="1"/>
</dbReference>
<dbReference type="InterPro" id="IPR000210">
    <property type="entry name" value="BTB/POZ_dom"/>
</dbReference>
<dbReference type="SMART" id="SM00173">
    <property type="entry name" value="RAS"/>
    <property type="match status" value="1"/>
</dbReference>
<name>A0A8J1XZW2_OWEFU</name>
<comment type="similarity">
    <text evidence="2">Belongs to the small GTPase superfamily. Rho family.</text>
</comment>
<evidence type="ECO:0000256" key="3">
    <source>
        <dbReference type="ARBA" id="ARBA00022475"/>
    </source>
</evidence>
<comment type="subcellular location">
    <subcellularLocation>
        <location evidence="1">Cell membrane</location>
        <topology evidence="1">Lipid-anchor</topology>
        <orientation evidence="1">Cytoplasmic side</orientation>
    </subcellularLocation>
</comment>
<dbReference type="PROSITE" id="PS51420">
    <property type="entry name" value="RHO"/>
    <property type="match status" value="1"/>
</dbReference>
<keyword evidence="11" id="KW-1185">Reference proteome</keyword>
<sequence>MENLKLLVVGDGGVGKSCLLISYTTNSFPSEYVPTVFDNYCANMVIDGKAYNIGLWDTAGQEDYDRLRPLSYPQTDVFFLCFDIGSPDSFENIHEKWVPEIKHHCPHTPFMLVGCKSDLRSSTRDGKCIVTRKEADDLAQKLGCKYQETSALTQDGLQDCFTQAVRVCVNDKRHSKLKKKGFSLFSRKTEENLPVPPVMPPAGKAPLLEIETSTFADQWHKMLKNPSNTDVAFKVGRHELVAHKIILCAASETFRRMLDITPDSEVNQLEAVECDITAEKIAAGLVPGVENVSQDSDDVTIITLKEDISGKAFVHVLEFFYTGVPVLKDETPTDDLNDLKHAAITFNLPQLVTICENIEQDMEFLNPSIGTYLNDETGAKLKKMFLNKPLLADIIFIVEGTKVFAHKAVVTTRCEVLAAMFSGHFVETSKGSCTQVEIGGTSLATFLALLEYLYTDHSPIEENDSIEILVLANQYCQTRLINLCELYITKEIDRSVTKSIEKSDIDVIGLLLSCQFHNADQLAKWCLHFISTNYSAFVNRSEFPQLADSNLEYIEEHRWPPVSYLNEMHQFLHITLQFSYLKAMAVNVYIEKENVG</sequence>
<accession>A0A8J1XZW2</accession>
<dbReference type="SMART" id="SM00175">
    <property type="entry name" value="RAB"/>
    <property type="match status" value="1"/>
</dbReference>
<evidence type="ECO:0000256" key="9">
    <source>
        <dbReference type="ARBA" id="ARBA00023289"/>
    </source>
</evidence>
<keyword evidence="9" id="KW-0636">Prenylation</keyword>
<dbReference type="GO" id="GO:0003924">
    <property type="term" value="F:GTPase activity"/>
    <property type="evidence" value="ECO:0007669"/>
    <property type="project" value="InterPro"/>
</dbReference>
<dbReference type="GO" id="GO:0005525">
    <property type="term" value="F:GTP binding"/>
    <property type="evidence" value="ECO:0007669"/>
    <property type="project" value="UniProtKB-KW"/>
</dbReference>
<evidence type="ECO:0000256" key="8">
    <source>
        <dbReference type="ARBA" id="ARBA00023288"/>
    </source>
</evidence>
<dbReference type="CDD" id="cd18300">
    <property type="entry name" value="BTB2_POZ_RhoBTB"/>
    <property type="match status" value="1"/>
</dbReference>
<dbReference type="PROSITE" id="PS51419">
    <property type="entry name" value="RAB"/>
    <property type="match status" value="1"/>
</dbReference>
<dbReference type="SUPFAM" id="SSF54695">
    <property type="entry name" value="POZ domain"/>
    <property type="match status" value="2"/>
</dbReference>
<dbReference type="GO" id="GO:0005886">
    <property type="term" value="C:plasma membrane"/>
    <property type="evidence" value="ECO:0007669"/>
    <property type="project" value="UniProtKB-SubCell"/>
</dbReference>
<dbReference type="PROSITE" id="PS50097">
    <property type="entry name" value="BTB"/>
    <property type="match status" value="2"/>
</dbReference>
<proteinExistence type="inferred from homology"/>
<keyword evidence="3" id="KW-1003">Cell membrane</keyword>
<evidence type="ECO:0000256" key="1">
    <source>
        <dbReference type="ARBA" id="ARBA00004342"/>
    </source>
</evidence>
<keyword evidence="4" id="KW-0488">Methylation</keyword>
<dbReference type="OrthoDB" id="10251809at2759"/>
<dbReference type="Pfam" id="PF00071">
    <property type="entry name" value="Ras"/>
    <property type="match status" value="1"/>
</dbReference>
<reference evidence="10" key="1">
    <citation type="submission" date="2022-03" db="EMBL/GenBank/DDBJ databases">
        <authorList>
            <person name="Martin C."/>
        </authorList>
    </citation>
    <scope>NUCLEOTIDE SEQUENCE</scope>
</reference>
<dbReference type="Gene3D" id="3.30.710.10">
    <property type="entry name" value="Potassium Channel Kv1.1, Chain A"/>
    <property type="match status" value="2"/>
</dbReference>
<dbReference type="PRINTS" id="PR00449">
    <property type="entry name" value="RASTRNSFRMNG"/>
</dbReference>
<dbReference type="InterPro" id="IPR027417">
    <property type="entry name" value="P-loop_NTPase"/>
</dbReference>
<comment type="caution">
    <text evidence="10">The sequence shown here is derived from an EMBL/GenBank/DDBJ whole genome shotgun (WGS) entry which is preliminary data.</text>
</comment>
<evidence type="ECO:0000256" key="6">
    <source>
        <dbReference type="ARBA" id="ARBA00023134"/>
    </source>
</evidence>
<evidence type="ECO:0000256" key="7">
    <source>
        <dbReference type="ARBA" id="ARBA00023136"/>
    </source>
</evidence>